<name>A0A419N1Y4_9GAMM</name>
<reference evidence="1 2" key="1">
    <citation type="submission" date="2018-09" db="EMBL/GenBank/DDBJ databases">
        <authorList>
            <person name="Le Fleche-Mateos A."/>
        </authorList>
    </citation>
    <scope>NUCLEOTIDE SEQUENCE [LARGE SCALE GENOMIC DNA]</scope>
    <source>
        <strain evidence="1 2">DSM 27399</strain>
    </source>
</reference>
<sequence>MLVLINHGLILGLGSGYPSHWIVLESSLRLAGTQENITEETSDNELVDIEIFSWGELKYMSEFPISRSRTLKEFCSYIYGAVVIKNFKDKA</sequence>
<proteinExistence type="predicted"/>
<dbReference type="Proteomes" id="UP000284908">
    <property type="component" value="Unassembled WGS sequence"/>
</dbReference>
<evidence type="ECO:0000313" key="1">
    <source>
        <dbReference type="EMBL" id="RJT32040.1"/>
    </source>
</evidence>
<comment type="caution">
    <text evidence="1">The sequence shown here is derived from an EMBL/GenBank/DDBJ whole genome shotgun (WGS) entry which is preliminary data.</text>
</comment>
<gene>
    <name evidence="1" type="ORF">D6C13_24620</name>
</gene>
<evidence type="ECO:0000313" key="2">
    <source>
        <dbReference type="Proteomes" id="UP000284908"/>
    </source>
</evidence>
<dbReference type="RefSeq" id="WP_120135253.1">
    <property type="nucleotide sequence ID" value="NZ_RAHH01000054.1"/>
</dbReference>
<accession>A0A419N1Y4</accession>
<keyword evidence="2" id="KW-1185">Reference proteome</keyword>
<protein>
    <submittedName>
        <fullName evidence="1">Uncharacterized protein</fullName>
    </submittedName>
</protein>
<dbReference type="EMBL" id="RAHH01000054">
    <property type="protein sequence ID" value="RJT32040.1"/>
    <property type="molecule type" value="Genomic_DNA"/>
</dbReference>
<dbReference type="AlphaFoldDB" id="A0A419N1Y4"/>
<organism evidence="1 2">
    <name type="scientific">Rahnella woolbedingensis</name>
    <dbReference type="NCBI Taxonomy" id="1510574"/>
    <lineage>
        <taxon>Bacteria</taxon>
        <taxon>Pseudomonadati</taxon>
        <taxon>Pseudomonadota</taxon>
        <taxon>Gammaproteobacteria</taxon>
        <taxon>Enterobacterales</taxon>
        <taxon>Yersiniaceae</taxon>
        <taxon>Rahnella</taxon>
    </lineage>
</organism>